<organism evidence="12">
    <name type="scientific">Harpegnathos saltator</name>
    <name type="common">Jerdon's jumping ant</name>
    <dbReference type="NCBI Taxonomy" id="610380"/>
    <lineage>
        <taxon>Eukaryota</taxon>
        <taxon>Metazoa</taxon>
        <taxon>Ecdysozoa</taxon>
        <taxon>Arthropoda</taxon>
        <taxon>Hexapoda</taxon>
        <taxon>Insecta</taxon>
        <taxon>Pterygota</taxon>
        <taxon>Neoptera</taxon>
        <taxon>Endopterygota</taxon>
        <taxon>Hymenoptera</taxon>
        <taxon>Apocrita</taxon>
        <taxon>Aculeata</taxon>
        <taxon>Formicoidea</taxon>
        <taxon>Formicidae</taxon>
        <taxon>Ponerinae</taxon>
        <taxon>Ponerini</taxon>
        <taxon>Harpegnathos</taxon>
    </lineage>
</organism>
<dbReference type="CDD" id="cd14320">
    <property type="entry name" value="UBA_SQSTM"/>
    <property type="match status" value="1"/>
</dbReference>
<gene>
    <name evidence="11" type="ORF">EAI_01583</name>
</gene>
<dbReference type="InterPro" id="IPR009060">
    <property type="entry name" value="UBA-like_sf"/>
</dbReference>
<dbReference type="FunCoup" id="E2BPN4">
    <property type="interactions" value="92"/>
</dbReference>
<sequence length="515" mass="57584">MNKLSFKVYLINEELNKRTEIRRFCLDLNVARNFVTLHEKLQSIFPELHEKNFIVTWKDEEDTIVISTSEELEIALDEMGKHESVNKLYVILQSEKGDMPNLRTDKLHPGVTCDVCENNIRGFRFKCMQCPDYDLCTSCMTMGYHSEHFMVRMTEPVEWSSYHGRRLAHHMRKFMKKASSTMQHDRDKDDETRRCPYKTTNSKKSGCSGLNMTGGKVGFDPSFVDSVEDFVKNICLSLEEPCREQKRSKEQKRDPSTEAATEATEDPQQTNSFMQLLKLFEQNVSQFSQFLDPLGINIVVTSDNDNSASKSTASKPATNSTKATETSTPSQSDISAKFPGEGKKLRDDIPTASAKTAAQTSAMATATTAASTATMEKEYCATTNISSSSSSSTSSPQVTQKVGFREQVDEPEWTVVGRETPDISRASSTSSCANGAIPKQPTPSAPVPKPETEQVHIYPSLPNQEFFHPDPKIQRAVEAMMSMGFTNQGGWLTHLLVSKDGDISKALDVLQPVRR</sequence>
<dbReference type="SMART" id="SM00291">
    <property type="entry name" value="ZnF_ZZ"/>
    <property type="match status" value="1"/>
</dbReference>
<protein>
    <submittedName>
        <fullName evidence="11">Sequestosome-1</fullName>
    </submittedName>
</protein>
<comment type="subcellular location">
    <subcellularLocation>
        <location evidence="2">Cytoplasm</location>
    </subcellularLocation>
    <subcellularLocation>
        <location evidence="1">Nucleus</location>
    </subcellularLocation>
</comment>
<evidence type="ECO:0000313" key="12">
    <source>
        <dbReference type="Proteomes" id="UP000008237"/>
    </source>
</evidence>
<evidence type="ECO:0000256" key="3">
    <source>
        <dbReference type="ARBA" id="ARBA00022490"/>
    </source>
</evidence>
<feature type="region of interest" description="Disordered" evidence="9">
    <location>
        <begin position="303"/>
        <end position="362"/>
    </location>
</feature>
<dbReference type="FunFam" id="1.10.8.10:FF:000034">
    <property type="entry name" value="Sequestosome 1"/>
    <property type="match status" value="1"/>
</dbReference>
<dbReference type="InterPro" id="IPR033741">
    <property type="entry name" value="SQSTM_UBA"/>
</dbReference>
<accession>E2BPN4</accession>
<evidence type="ECO:0000256" key="4">
    <source>
        <dbReference type="ARBA" id="ARBA00022723"/>
    </source>
</evidence>
<dbReference type="InterPro" id="IPR052260">
    <property type="entry name" value="Autophagy_Rcpt_SigReg"/>
</dbReference>
<dbReference type="OMA" id="NCNGWLT"/>
<feature type="compositionally biased region" description="Low complexity" evidence="9">
    <location>
        <begin position="306"/>
        <end position="324"/>
    </location>
</feature>
<dbReference type="Pfam" id="PF16577">
    <property type="entry name" value="UBA_5"/>
    <property type="match status" value="1"/>
</dbReference>
<dbReference type="GO" id="GO:0005634">
    <property type="term" value="C:nucleus"/>
    <property type="evidence" value="ECO:0007669"/>
    <property type="project" value="UniProtKB-SubCell"/>
</dbReference>
<evidence type="ECO:0000256" key="7">
    <source>
        <dbReference type="ARBA" id="ARBA00023242"/>
    </source>
</evidence>
<keyword evidence="12" id="KW-1185">Reference proteome</keyword>
<dbReference type="AlphaFoldDB" id="E2BPN4"/>
<feature type="region of interest" description="Disordered" evidence="9">
    <location>
        <begin position="384"/>
        <end position="406"/>
    </location>
</feature>
<keyword evidence="4" id="KW-0479">Metal-binding</keyword>
<evidence type="ECO:0000313" key="11">
    <source>
        <dbReference type="EMBL" id="EFN82438.1"/>
    </source>
</evidence>
<keyword evidence="6" id="KW-0862">Zinc</keyword>
<evidence type="ECO:0000256" key="8">
    <source>
        <dbReference type="PROSITE-ProRule" id="PRU00228"/>
    </source>
</evidence>
<dbReference type="InterPro" id="IPR000433">
    <property type="entry name" value="Znf_ZZ"/>
</dbReference>
<evidence type="ECO:0000256" key="1">
    <source>
        <dbReference type="ARBA" id="ARBA00004123"/>
    </source>
</evidence>
<dbReference type="PANTHER" id="PTHR15090">
    <property type="entry name" value="SEQUESTOSOME 1-RELATED"/>
    <property type="match status" value="1"/>
</dbReference>
<feature type="compositionally biased region" description="Basic and acidic residues" evidence="9">
    <location>
        <begin position="340"/>
        <end position="349"/>
    </location>
</feature>
<feature type="compositionally biased region" description="Low complexity" evidence="9">
    <location>
        <begin position="351"/>
        <end position="362"/>
    </location>
</feature>
<evidence type="ECO:0000256" key="5">
    <source>
        <dbReference type="ARBA" id="ARBA00022771"/>
    </source>
</evidence>
<reference evidence="11 12" key="1">
    <citation type="journal article" date="2010" name="Science">
        <title>Genomic comparison of the ants Camponotus floridanus and Harpegnathos saltator.</title>
        <authorList>
            <person name="Bonasio R."/>
            <person name="Zhang G."/>
            <person name="Ye C."/>
            <person name="Mutti N.S."/>
            <person name="Fang X."/>
            <person name="Qin N."/>
            <person name="Donahue G."/>
            <person name="Yang P."/>
            <person name="Li Q."/>
            <person name="Li C."/>
            <person name="Zhang P."/>
            <person name="Huang Z."/>
            <person name="Berger S.L."/>
            <person name="Reinberg D."/>
            <person name="Wang J."/>
            <person name="Liebig J."/>
        </authorList>
    </citation>
    <scope>NUCLEOTIDE SEQUENCE [LARGE SCALE GENOMIC DNA]</scope>
    <source>
        <strain evidence="11 12">R22 G/1</strain>
    </source>
</reference>
<dbReference type="Gene3D" id="1.10.8.10">
    <property type="entry name" value="DNA helicase RuvA subunit, C-terminal domain"/>
    <property type="match status" value="1"/>
</dbReference>
<feature type="compositionally biased region" description="Polar residues" evidence="9">
    <location>
        <begin position="325"/>
        <end position="334"/>
    </location>
</feature>
<feature type="compositionally biased region" description="Pro residues" evidence="9">
    <location>
        <begin position="440"/>
        <end position="449"/>
    </location>
</feature>
<dbReference type="SUPFAM" id="SSF57850">
    <property type="entry name" value="RING/U-box"/>
    <property type="match status" value="1"/>
</dbReference>
<dbReference type="STRING" id="610380.E2BPN4"/>
<keyword evidence="7" id="KW-0539">Nucleus</keyword>
<dbReference type="Proteomes" id="UP000008237">
    <property type="component" value="Unassembled WGS sequence"/>
</dbReference>
<feature type="compositionally biased region" description="Basic and acidic residues" evidence="9">
    <location>
        <begin position="242"/>
        <end position="256"/>
    </location>
</feature>
<dbReference type="OrthoDB" id="441278at2759"/>
<dbReference type="PROSITE" id="PS01357">
    <property type="entry name" value="ZF_ZZ_1"/>
    <property type="match status" value="1"/>
</dbReference>
<dbReference type="Pfam" id="PF00569">
    <property type="entry name" value="ZZ"/>
    <property type="match status" value="1"/>
</dbReference>
<evidence type="ECO:0000256" key="6">
    <source>
        <dbReference type="ARBA" id="ARBA00022833"/>
    </source>
</evidence>
<feature type="region of interest" description="Disordered" evidence="9">
    <location>
        <begin position="242"/>
        <end position="269"/>
    </location>
</feature>
<dbReference type="PROSITE" id="PS50135">
    <property type="entry name" value="ZF_ZZ_2"/>
    <property type="match status" value="1"/>
</dbReference>
<feature type="region of interest" description="Disordered" evidence="9">
    <location>
        <begin position="421"/>
        <end position="451"/>
    </location>
</feature>
<feature type="domain" description="ZZ-type" evidence="10">
    <location>
        <begin position="108"/>
        <end position="158"/>
    </location>
</feature>
<dbReference type="SUPFAM" id="SSF54277">
    <property type="entry name" value="CAD &amp; PB1 domains"/>
    <property type="match status" value="1"/>
</dbReference>
<feature type="compositionally biased region" description="Low complexity" evidence="9">
    <location>
        <begin position="386"/>
        <end position="395"/>
    </location>
</feature>
<evidence type="ECO:0000256" key="2">
    <source>
        <dbReference type="ARBA" id="ARBA00004496"/>
    </source>
</evidence>
<dbReference type="SUPFAM" id="SSF46934">
    <property type="entry name" value="UBA-like"/>
    <property type="match status" value="1"/>
</dbReference>
<dbReference type="CDD" id="cd02340">
    <property type="entry name" value="ZZ_NBR1_like"/>
    <property type="match status" value="1"/>
</dbReference>
<keyword evidence="5 8" id="KW-0863">Zinc-finger</keyword>
<evidence type="ECO:0000256" key="9">
    <source>
        <dbReference type="SAM" id="MobiDB-lite"/>
    </source>
</evidence>
<dbReference type="InterPro" id="IPR043145">
    <property type="entry name" value="Znf_ZZ_sf"/>
</dbReference>
<dbReference type="Gene3D" id="3.10.20.90">
    <property type="entry name" value="Phosphatidylinositol 3-kinase Catalytic Subunit, Chain A, domain 1"/>
    <property type="match status" value="1"/>
</dbReference>
<dbReference type="GO" id="GO:0008270">
    <property type="term" value="F:zinc ion binding"/>
    <property type="evidence" value="ECO:0007669"/>
    <property type="project" value="UniProtKB-KW"/>
</dbReference>
<name>E2BPN4_HARSA</name>
<dbReference type="InParanoid" id="E2BPN4"/>
<dbReference type="EMBL" id="GL449633">
    <property type="protein sequence ID" value="EFN82438.1"/>
    <property type="molecule type" value="Genomic_DNA"/>
</dbReference>
<dbReference type="Gene3D" id="3.30.60.90">
    <property type="match status" value="1"/>
</dbReference>
<evidence type="ECO:0000259" key="10">
    <source>
        <dbReference type="PROSITE" id="PS50135"/>
    </source>
</evidence>
<keyword evidence="3" id="KW-0963">Cytoplasm</keyword>
<proteinExistence type="predicted"/>
<dbReference type="GO" id="GO:0005737">
    <property type="term" value="C:cytoplasm"/>
    <property type="evidence" value="ECO:0007669"/>
    <property type="project" value="UniProtKB-SubCell"/>
</dbReference>